<feature type="region of interest" description="Disordered" evidence="1">
    <location>
        <begin position="1"/>
        <end position="33"/>
    </location>
</feature>
<organism evidence="2 3">
    <name type="scientific">Olpidium bornovanus</name>
    <dbReference type="NCBI Taxonomy" id="278681"/>
    <lineage>
        <taxon>Eukaryota</taxon>
        <taxon>Fungi</taxon>
        <taxon>Fungi incertae sedis</taxon>
        <taxon>Olpidiomycota</taxon>
        <taxon>Olpidiomycotina</taxon>
        <taxon>Olpidiomycetes</taxon>
        <taxon>Olpidiales</taxon>
        <taxon>Olpidiaceae</taxon>
        <taxon>Olpidium</taxon>
    </lineage>
</organism>
<reference evidence="2 3" key="1">
    <citation type="journal article" name="Sci. Rep.">
        <title>Genome-scale phylogenetic analyses confirm Olpidium as the closest living zoosporic fungus to the non-flagellated, terrestrial fungi.</title>
        <authorList>
            <person name="Chang Y."/>
            <person name="Rochon D."/>
            <person name="Sekimoto S."/>
            <person name="Wang Y."/>
            <person name="Chovatia M."/>
            <person name="Sandor L."/>
            <person name="Salamov A."/>
            <person name="Grigoriev I.V."/>
            <person name="Stajich J.E."/>
            <person name="Spatafora J.W."/>
        </authorList>
    </citation>
    <scope>NUCLEOTIDE SEQUENCE [LARGE SCALE GENOMIC DNA]</scope>
    <source>
        <strain evidence="2">S191</strain>
    </source>
</reference>
<comment type="caution">
    <text evidence="2">The sequence shown here is derived from an EMBL/GenBank/DDBJ whole genome shotgun (WGS) entry which is preliminary data.</text>
</comment>
<evidence type="ECO:0000313" key="3">
    <source>
        <dbReference type="Proteomes" id="UP000673691"/>
    </source>
</evidence>
<gene>
    <name evidence="2" type="ORF">BJ554DRAFT_2223</name>
</gene>
<proteinExistence type="predicted"/>
<dbReference type="AlphaFoldDB" id="A0A8H8A1M7"/>
<keyword evidence="3" id="KW-1185">Reference proteome</keyword>
<evidence type="ECO:0000313" key="2">
    <source>
        <dbReference type="EMBL" id="KAG5463038.1"/>
    </source>
</evidence>
<accession>A0A8H8A1M7</accession>
<dbReference type="Proteomes" id="UP000673691">
    <property type="component" value="Unassembled WGS sequence"/>
</dbReference>
<feature type="compositionally biased region" description="Basic and acidic residues" evidence="1">
    <location>
        <begin position="1"/>
        <end position="28"/>
    </location>
</feature>
<name>A0A8H8A1M7_9FUNG</name>
<protein>
    <submittedName>
        <fullName evidence="2">Uncharacterized protein</fullName>
    </submittedName>
</protein>
<feature type="region of interest" description="Disordered" evidence="1">
    <location>
        <begin position="80"/>
        <end position="124"/>
    </location>
</feature>
<evidence type="ECO:0000256" key="1">
    <source>
        <dbReference type="SAM" id="MobiDB-lite"/>
    </source>
</evidence>
<feature type="compositionally biased region" description="Basic and acidic residues" evidence="1">
    <location>
        <begin position="80"/>
        <end position="91"/>
    </location>
</feature>
<sequence>MPRRQIDRADEHADPAPPRAAEHQRCEGGGRAGAGFLRRSWVANRAYARKSAFRRSSSSSFPVRPEFFLLHIDPAKVGEENSRREGVERKNGLISNEGSEWRKNPIRPPSCLHPGPPAKPPECKGSLAFIPADRFPPPTPPLVR</sequence>
<dbReference type="EMBL" id="JAEFCI010001241">
    <property type="protein sequence ID" value="KAG5463038.1"/>
    <property type="molecule type" value="Genomic_DNA"/>
</dbReference>